<reference evidence="4 5" key="1">
    <citation type="submission" date="2019-08" db="EMBL/GenBank/DDBJ databases">
        <title>In-depth cultivation of the pig gut microbiome towards novel bacterial diversity and tailored functional studies.</title>
        <authorList>
            <person name="Wylensek D."/>
            <person name="Hitch T.C.A."/>
            <person name="Clavel T."/>
        </authorList>
    </citation>
    <scope>NUCLEOTIDE SEQUENCE [LARGE SCALE GENOMIC DNA]</scope>
    <source>
        <strain evidence="4 5">LKV-178-WT-2A</strain>
    </source>
</reference>
<dbReference type="SUPFAM" id="SSF52218">
    <property type="entry name" value="Flavoproteins"/>
    <property type="match status" value="1"/>
</dbReference>
<proteinExistence type="predicted"/>
<accession>A0A7K0KJD5</accession>
<sequence length="225" mass="25305">MKALFINGSPRKNGNTAKLLQRAMEGAEEAGAEVEWVNLYDRKLNIKGCMSCFACKVKGGKKGVCSFKDDLLPILQKAVEADVLVCGSPNYCGYPTALLRAFMERIIFPTVNYSDYSKPTVLKKIHTATIYTMNCPNDAIYQKMNYQYLMDTNANELGVFGPTEILRSYDTYQFNNYSRYDAAMIDERHKAEVRATQFPKDMEAAYELGKRLVREAAGEACCTKA</sequence>
<dbReference type="PANTHER" id="PTHR43278:SF2">
    <property type="entry name" value="IRON-SULFUR FLAVOPROTEIN"/>
    <property type="match status" value="1"/>
</dbReference>
<dbReference type="Pfam" id="PF03358">
    <property type="entry name" value="FMN_red"/>
    <property type="match status" value="1"/>
</dbReference>
<dbReference type="PANTHER" id="PTHR43278">
    <property type="entry name" value="NAD(P)H-DEPENDENT FMN-CONTAINING OXIDOREDUCTASE YWQN-RELATED"/>
    <property type="match status" value="1"/>
</dbReference>
<evidence type="ECO:0000313" key="4">
    <source>
        <dbReference type="EMBL" id="MST85952.1"/>
    </source>
</evidence>
<evidence type="ECO:0000256" key="2">
    <source>
        <dbReference type="ARBA" id="ARBA00022643"/>
    </source>
</evidence>
<feature type="domain" description="NADPH-dependent FMN reductase-like" evidence="3">
    <location>
        <begin position="1"/>
        <end position="108"/>
    </location>
</feature>
<dbReference type="Gene3D" id="3.40.50.360">
    <property type="match status" value="1"/>
</dbReference>
<dbReference type="AlphaFoldDB" id="A0A7K0KJD5"/>
<evidence type="ECO:0000259" key="3">
    <source>
        <dbReference type="Pfam" id="PF03358"/>
    </source>
</evidence>
<keyword evidence="2" id="KW-0288">FMN</keyword>
<comment type="caution">
    <text evidence="4">The sequence shown here is derived from an EMBL/GenBank/DDBJ whole genome shotgun (WGS) entry which is preliminary data.</text>
</comment>
<dbReference type="RefSeq" id="WP_154535550.1">
    <property type="nucleotide sequence ID" value="NZ_VUNG01000066.1"/>
</dbReference>
<dbReference type="EMBL" id="VUNG01000066">
    <property type="protein sequence ID" value="MST85952.1"/>
    <property type="molecule type" value="Genomic_DNA"/>
</dbReference>
<keyword evidence="5" id="KW-1185">Reference proteome</keyword>
<dbReference type="Proteomes" id="UP000438914">
    <property type="component" value="Unassembled WGS sequence"/>
</dbReference>
<organism evidence="4 5">
    <name type="scientific">Hallella mizrahii</name>
    <dbReference type="NCBI Taxonomy" id="2606637"/>
    <lineage>
        <taxon>Bacteria</taxon>
        <taxon>Pseudomonadati</taxon>
        <taxon>Bacteroidota</taxon>
        <taxon>Bacteroidia</taxon>
        <taxon>Bacteroidales</taxon>
        <taxon>Prevotellaceae</taxon>
        <taxon>Hallella</taxon>
    </lineage>
</organism>
<dbReference type="GO" id="GO:0016491">
    <property type="term" value="F:oxidoreductase activity"/>
    <property type="evidence" value="ECO:0007669"/>
    <property type="project" value="InterPro"/>
</dbReference>
<evidence type="ECO:0000313" key="5">
    <source>
        <dbReference type="Proteomes" id="UP000438914"/>
    </source>
</evidence>
<dbReference type="InterPro" id="IPR051796">
    <property type="entry name" value="ISF_SsuE-like"/>
</dbReference>
<name>A0A7K0KJD5_9BACT</name>
<keyword evidence="1" id="KW-0285">Flavoprotein</keyword>
<gene>
    <name evidence="4" type="ORF">FYJ73_14985</name>
</gene>
<dbReference type="InterPro" id="IPR029039">
    <property type="entry name" value="Flavoprotein-like_sf"/>
</dbReference>
<evidence type="ECO:0000256" key="1">
    <source>
        <dbReference type="ARBA" id="ARBA00022630"/>
    </source>
</evidence>
<dbReference type="InterPro" id="IPR005025">
    <property type="entry name" value="FMN_Rdtase-like_dom"/>
</dbReference>
<protein>
    <submittedName>
        <fullName evidence="4">Flavodoxin family protein</fullName>
    </submittedName>
</protein>